<dbReference type="SUPFAM" id="SSF54631">
    <property type="entry name" value="CBS-domain pair"/>
    <property type="match status" value="1"/>
</dbReference>
<dbReference type="Proteomes" id="UP001179647">
    <property type="component" value="Chromosome"/>
</dbReference>
<dbReference type="Gene3D" id="3.10.580.10">
    <property type="entry name" value="CBS-domain"/>
    <property type="match status" value="1"/>
</dbReference>
<dbReference type="Pfam" id="PF00571">
    <property type="entry name" value="CBS"/>
    <property type="match status" value="2"/>
</dbReference>
<keyword evidence="1 2" id="KW-0129">CBS domain</keyword>
<feature type="domain" description="CBS" evidence="3">
    <location>
        <begin position="18"/>
        <end position="76"/>
    </location>
</feature>
<organism evidence="4 5">
    <name type="scientific">Vagococcus intermedius</name>
    <dbReference type="NCBI Taxonomy" id="2991418"/>
    <lineage>
        <taxon>Bacteria</taxon>
        <taxon>Bacillati</taxon>
        <taxon>Bacillota</taxon>
        <taxon>Bacilli</taxon>
        <taxon>Lactobacillales</taxon>
        <taxon>Enterococcaceae</taxon>
        <taxon>Vagococcus</taxon>
    </lineage>
</organism>
<dbReference type="RefSeq" id="WP_275469839.1">
    <property type="nucleotide sequence ID" value="NZ_CP110232.1"/>
</dbReference>
<reference evidence="4" key="1">
    <citation type="submission" date="2022-10" db="EMBL/GenBank/DDBJ databases">
        <title>Vagococcus sp. isolated from poultry meat.</title>
        <authorList>
            <person name="Johansson P."/>
            <person name="Bjorkroth J."/>
        </authorList>
    </citation>
    <scope>NUCLEOTIDE SEQUENCE</scope>
    <source>
        <strain evidence="4">STAA11</strain>
    </source>
</reference>
<evidence type="ECO:0000313" key="5">
    <source>
        <dbReference type="Proteomes" id="UP001179647"/>
    </source>
</evidence>
<evidence type="ECO:0000256" key="1">
    <source>
        <dbReference type="ARBA" id="ARBA00023122"/>
    </source>
</evidence>
<dbReference type="InterPro" id="IPR000644">
    <property type="entry name" value="CBS_dom"/>
</dbReference>
<dbReference type="KEGG" id="vie:OL234_03845"/>
<dbReference type="AlphaFoldDB" id="A0AAF0I859"/>
<dbReference type="CDD" id="cd04643">
    <property type="entry name" value="CBS_pair_bac"/>
    <property type="match status" value="1"/>
</dbReference>
<dbReference type="PANTHER" id="PTHR43080:SF30">
    <property type="entry name" value="CYCLIC DI-AMP RECEPTOR B"/>
    <property type="match status" value="1"/>
</dbReference>
<accession>A0AAF0I859</accession>
<evidence type="ECO:0000313" key="4">
    <source>
        <dbReference type="EMBL" id="WEG74040.1"/>
    </source>
</evidence>
<evidence type="ECO:0000256" key="2">
    <source>
        <dbReference type="PROSITE-ProRule" id="PRU00703"/>
    </source>
</evidence>
<proteinExistence type="predicted"/>
<dbReference type="InterPro" id="IPR048125">
    <property type="entry name" value="CBS_CbpB"/>
</dbReference>
<gene>
    <name evidence="4" type="ORF">OL234_03845</name>
</gene>
<sequence>MISDAVKKLLLKNEDTFLIPDEKVAHVMNTNPLNHALLVLTKVGYTRIPVLNIEGKIVGLIGLADIVPTMFDLADIQPDNIAELLVEDVMVKEVKTVCQPYDIEYILHLLVDDPFLPVVDSHNKFTGIVTRKEILKAVNQMAHTIENDYQIMPLAAIKVASQ</sequence>
<keyword evidence="5" id="KW-1185">Reference proteome</keyword>
<name>A0AAF0I859_9ENTE</name>
<evidence type="ECO:0000259" key="3">
    <source>
        <dbReference type="PROSITE" id="PS51371"/>
    </source>
</evidence>
<dbReference type="InterPro" id="IPR046342">
    <property type="entry name" value="CBS_dom_sf"/>
</dbReference>
<dbReference type="EMBL" id="CP110232">
    <property type="protein sequence ID" value="WEG74040.1"/>
    <property type="molecule type" value="Genomic_DNA"/>
</dbReference>
<dbReference type="PANTHER" id="PTHR43080">
    <property type="entry name" value="CBS DOMAIN-CONTAINING PROTEIN CBSX3, MITOCHONDRIAL"/>
    <property type="match status" value="1"/>
</dbReference>
<protein>
    <submittedName>
        <fullName evidence="4">CBS domain-containing protein</fullName>
    </submittedName>
</protein>
<dbReference type="InterPro" id="IPR051257">
    <property type="entry name" value="Diverse_CBS-Domain"/>
</dbReference>
<dbReference type="NCBIfam" id="NF041630">
    <property type="entry name" value="CBS_CbpB"/>
    <property type="match status" value="1"/>
</dbReference>
<dbReference type="PROSITE" id="PS51371">
    <property type="entry name" value="CBS"/>
    <property type="match status" value="1"/>
</dbReference>